<dbReference type="STRING" id="358396.CHINAEXTREME_17785"/>
<organism evidence="2 3">
    <name type="scientific">Natronobacterium lacisalsi AJ5</name>
    <dbReference type="NCBI Taxonomy" id="358396"/>
    <lineage>
        <taxon>Archaea</taxon>
        <taxon>Methanobacteriati</taxon>
        <taxon>Methanobacteriota</taxon>
        <taxon>Stenosarchaea group</taxon>
        <taxon>Halobacteria</taxon>
        <taxon>Halobacteriales</taxon>
        <taxon>Natrialbaceae</taxon>
        <taxon>Natronobacterium</taxon>
    </lineage>
</organism>
<protein>
    <submittedName>
        <fullName evidence="2">Polyketide cyclase/dehydrase</fullName>
    </submittedName>
</protein>
<feature type="region of interest" description="Disordered" evidence="1">
    <location>
        <begin position="144"/>
        <end position="173"/>
    </location>
</feature>
<evidence type="ECO:0000313" key="2">
    <source>
        <dbReference type="EMBL" id="EMA31626.1"/>
    </source>
</evidence>
<dbReference type="EMBL" id="AOLZ01000044">
    <property type="protein sequence ID" value="EMA31626.1"/>
    <property type="molecule type" value="Genomic_DNA"/>
</dbReference>
<dbReference type="PATRIC" id="fig|358396.7.peg.2872"/>
<dbReference type="InterPro" id="IPR023393">
    <property type="entry name" value="START-like_dom_sf"/>
</dbReference>
<feature type="compositionally biased region" description="Basic and acidic residues" evidence="1">
    <location>
        <begin position="144"/>
        <end position="158"/>
    </location>
</feature>
<reference evidence="2 3" key="1">
    <citation type="journal article" date="2014" name="PLoS Genet.">
        <title>Phylogenetically driven sequencing of extremely halophilic archaea reveals strategies for static and dynamic osmo-response.</title>
        <authorList>
            <person name="Becker E.A."/>
            <person name="Seitzer P.M."/>
            <person name="Tritt A."/>
            <person name="Larsen D."/>
            <person name="Krusor M."/>
            <person name="Yao A.I."/>
            <person name="Wu D."/>
            <person name="Madern D."/>
            <person name="Eisen J.A."/>
            <person name="Darling A.E."/>
            <person name="Facciotti M.T."/>
        </authorList>
    </citation>
    <scope>NUCLEOTIDE SEQUENCE [LARGE SCALE GENOMIC DNA]</scope>
    <source>
        <strain evidence="2 3">AJ5</strain>
    </source>
</reference>
<evidence type="ECO:0000313" key="3">
    <source>
        <dbReference type="Proteomes" id="UP000011555"/>
    </source>
</evidence>
<proteinExistence type="predicted"/>
<evidence type="ECO:0000256" key="1">
    <source>
        <dbReference type="SAM" id="MobiDB-lite"/>
    </source>
</evidence>
<accession>M0LDG4</accession>
<dbReference type="SUPFAM" id="SSF55961">
    <property type="entry name" value="Bet v1-like"/>
    <property type="match status" value="1"/>
</dbReference>
<gene>
    <name evidence="2" type="ORF">C445_14127</name>
</gene>
<sequence length="173" mass="19019">MVRTVVSTMTRLHPVRTSDGRQLEASHVIAAPADEAWDLLVDTTRWPEWSPTIREVEATDRRIRAGTRGRVRVPGVWLPFRVTHVDQAERRWEWRVVGLPGPGHRVDDLGPDRCRVAFELPLGAAGYAPVCLEALESIAAVLEEPGHDSDDVQDERSGTDVGGNAGTDVDANA</sequence>
<dbReference type="Pfam" id="PF10604">
    <property type="entry name" value="Polyketide_cyc2"/>
    <property type="match status" value="1"/>
</dbReference>
<comment type="caution">
    <text evidence="2">The sequence shown here is derived from an EMBL/GenBank/DDBJ whole genome shotgun (WGS) entry which is preliminary data.</text>
</comment>
<dbReference type="Proteomes" id="UP000011555">
    <property type="component" value="Unassembled WGS sequence"/>
</dbReference>
<dbReference type="eggNOG" id="arCOG06222">
    <property type="taxonomic scope" value="Archaea"/>
</dbReference>
<keyword evidence="3" id="KW-1185">Reference proteome</keyword>
<dbReference type="Gene3D" id="3.30.530.20">
    <property type="match status" value="1"/>
</dbReference>
<dbReference type="AlphaFoldDB" id="M0LDG4"/>
<name>M0LDG4_NATLA</name>
<dbReference type="InterPro" id="IPR019587">
    <property type="entry name" value="Polyketide_cyclase/dehydratase"/>
</dbReference>
<dbReference type="InParanoid" id="M0LDG4"/>